<comment type="caution">
    <text evidence="3">The sequence shown here is derived from an EMBL/GenBank/DDBJ whole genome shotgun (WGS) entry which is preliminary data.</text>
</comment>
<reference evidence="3 4" key="1">
    <citation type="submission" date="2024-10" db="EMBL/GenBank/DDBJ databases">
        <title>The Natural Products Discovery Center: Release of the First 8490 Sequenced Strains for Exploring Actinobacteria Biosynthetic Diversity.</title>
        <authorList>
            <person name="Kalkreuter E."/>
            <person name="Kautsar S.A."/>
            <person name="Yang D."/>
            <person name="Bader C.D."/>
            <person name="Teijaro C.N."/>
            <person name="Fluegel L."/>
            <person name="Davis C.M."/>
            <person name="Simpson J.R."/>
            <person name="Lauterbach L."/>
            <person name="Steele A.D."/>
            <person name="Gui C."/>
            <person name="Meng S."/>
            <person name="Li G."/>
            <person name="Viehrig K."/>
            <person name="Ye F."/>
            <person name="Su P."/>
            <person name="Kiefer A.F."/>
            <person name="Nichols A."/>
            <person name="Cepeda A.J."/>
            <person name="Yan W."/>
            <person name="Fan B."/>
            <person name="Jiang Y."/>
            <person name="Adhikari A."/>
            <person name="Zheng C.-J."/>
            <person name="Schuster L."/>
            <person name="Cowan T.M."/>
            <person name="Smanski M.J."/>
            <person name="Chevrette M.G."/>
            <person name="De Carvalho L.P.S."/>
            <person name="Shen B."/>
        </authorList>
    </citation>
    <scope>NUCLEOTIDE SEQUENCE [LARGE SCALE GENOMIC DNA]</scope>
    <source>
        <strain evidence="3 4">NPDC049639</strain>
    </source>
</reference>
<feature type="transmembrane region" description="Helical" evidence="2">
    <location>
        <begin position="59"/>
        <end position="80"/>
    </location>
</feature>
<dbReference type="EMBL" id="JBITLV010000001">
    <property type="protein sequence ID" value="MFI7586303.1"/>
    <property type="molecule type" value="Genomic_DNA"/>
</dbReference>
<keyword evidence="2" id="KW-0472">Membrane</keyword>
<name>A0ABW8AIV5_9ACTN</name>
<keyword evidence="2" id="KW-0812">Transmembrane</keyword>
<dbReference type="Proteomes" id="UP001612915">
    <property type="component" value="Unassembled WGS sequence"/>
</dbReference>
<keyword evidence="2" id="KW-1133">Transmembrane helix</keyword>
<feature type="transmembrane region" description="Helical" evidence="2">
    <location>
        <begin position="87"/>
        <end position="105"/>
    </location>
</feature>
<sequence>MFATFLGAGTVVLAVAVSLPQLVRLVSGGTAAGVSLPAATNSAISFVAWTGYALHVRDVWLVASSAIGVPFAVATAVAAWRLDADRAGLWLPVAWASVLGVAATVEAAGGAGTTGALVGASIAWLLVPAIVTAWRSPDVTGLSPTAWLMLALEGGLFLGYGLASGVRAPVLYGICALTGSAAVLARLPLGELDPAGPDRLRGILSCHIHARIPRQRLWCGQSRNTATATAPAVSPTTPDPATRPSRTATAAGVVPRRLRSASTERPVGAR</sequence>
<feature type="compositionally biased region" description="Low complexity" evidence="1">
    <location>
        <begin position="227"/>
        <end position="251"/>
    </location>
</feature>
<keyword evidence="4" id="KW-1185">Reference proteome</keyword>
<evidence type="ECO:0000313" key="4">
    <source>
        <dbReference type="Proteomes" id="UP001612915"/>
    </source>
</evidence>
<accession>A0ABW8AIV5</accession>
<dbReference type="Gene3D" id="1.20.1280.290">
    <property type="match status" value="1"/>
</dbReference>
<feature type="transmembrane region" description="Helical" evidence="2">
    <location>
        <begin position="146"/>
        <end position="163"/>
    </location>
</feature>
<organism evidence="3 4">
    <name type="scientific">Spongisporangium articulatum</name>
    <dbReference type="NCBI Taxonomy" id="3362603"/>
    <lineage>
        <taxon>Bacteria</taxon>
        <taxon>Bacillati</taxon>
        <taxon>Actinomycetota</taxon>
        <taxon>Actinomycetes</taxon>
        <taxon>Kineosporiales</taxon>
        <taxon>Kineosporiaceae</taxon>
        <taxon>Spongisporangium</taxon>
    </lineage>
</organism>
<evidence type="ECO:0000256" key="2">
    <source>
        <dbReference type="SAM" id="Phobius"/>
    </source>
</evidence>
<gene>
    <name evidence="3" type="ORF">ACIB24_04445</name>
</gene>
<feature type="region of interest" description="Disordered" evidence="1">
    <location>
        <begin position="227"/>
        <end position="270"/>
    </location>
</feature>
<evidence type="ECO:0000256" key="1">
    <source>
        <dbReference type="SAM" id="MobiDB-lite"/>
    </source>
</evidence>
<dbReference type="RefSeq" id="WP_398275712.1">
    <property type="nucleotide sequence ID" value="NZ_JBITLV010000001.1"/>
</dbReference>
<proteinExistence type="predicted"/>
<feature type="transmembrane region" description="Helical" evidence="2">
    <location>
        <begin position="111"/>
        <end position="134"/>
    </location>
</feature>
<protein>
    <submittedName>
        <fullName evidence="3">Uncharacterized protein</fullName>
    </submittedName>
</protein>
<evidence type="ECO:0000313" key="3">
    <source>
        <dbReference type="EMBL" id="MFI7586303.1"/>
    </source>
</evidence>